<proteinExistence type="predicted"/>
<dbReference type="InterPro" id="IPR011054">
    <property type="entry name" value="Rudment_hybrid_motif"/>
</dbReference>
<dbReference type="InterPro" id="IPR014084">
    <property type="entry name" value="Urea_COase"/>
</dbReference>
<dbReference type="InterPro" id="IPR036928">
    <property type="entry name" value="AS_sf"/>
</dbReference>
<dbReference type="Gene3D" id="3.30.470.20">
    <property type="entry name" value="ATP-grasp fold, B domain"/>
    <property type="match status" value="1"/>
</dbReference>
<evidence type="ECO:0000256" key="7">
    <source>
        <dbReference type="PROSITE-ProRule" id="PRU00409"/>
    </source>
</evidence>
<dbReference type="SUPFAM" id="SSF51230">
    <property type="entry name" value="Single hybrid motif"/>
    <property type="match status" value="1"/>
</dbReference>
<dbReference type="PANTHER" id="PTHR18866">
    <property type="entry name" value="CARBOXYLASE:PYRUVATE/ACETYL-COA/PROPIONYL-COA CARBOXYLASE"/>
    <property type="match status" value="1"/>
</dbReference>
<dbReference type="Pfam" id="PF21986">
    <property type="entry name" value="AH_C"/>
    <property type="match status" value="1"/>
</dbReference>
<evidence type="ECO:0008006" key="14">
    <source>
        <dbReference type="Google" id="ProtNLM"/>
    </source>
</evidence>
<keyword evidence="3 7" id="KW-0547">Nucleotide-binding</keyword>
<dbReference type="Proteomes" id="UP001175261">
    <property type="component" value="Unassembled WGS sequence"/>
</dbReference>
<dbReference type="Gene3D" id="2.40.50.100">
    <property type="match status" value="1"/>
</dbReference>
<dbReference type="InterPro" id="IPR011761">
    <property type="entry name" value="ATP-grasp"/>
</dbReference>
<dbReference type="FunFam" id="3.40.50.20:FF:000010">
    <property type="entry name" value="Propionyl-CoA carboxylase subunit alpha"/>
    <property type="match status" value="1"/>
</dbReference>
<dbReference type="PROSITE" id="PS00866">
    <property type="entry name" value="CPSASE_1"/>
    <property type="match status" value="1"/>
</dbReference>
<evidence type="ECO:0000313" key="13">
    <source>
        <dbReference type="Proteomes" id="UP001175261"/>
    </source>
</evidence>
<evidence type="ECO:0000313" key="12">
    <source>
        <dbReference type="EMBL" id="KAK0387462.1"/>
    </source>
</evidence>
<dbReference type="InterPro" id="IPR000089">
    <property type="entry name" value="Biotin_lipoyl"/>
</dbReference>
<dbReference type="Gene3D" id="3.10.490.10">
    <property type="entry name" value="Gamma-glutamyl cyclotransferase-like"/>
    <property type="match status" value="1"/>
</dbReference>
<dbReference type="InterPro" id="IPR050856">
    <property type="entry name" value="Biotin_carboxylase_complex"/>
</dbReference>
<dbReference type="Pfam" id="PF01425">
    <property type="entry name" value="Amidase"/>
    <property type="match status" value="1"/>
</dbReference>
<keyword evidence="4" id="KW-0378">Hydrolase</keyword>
<dbReference type="Pfam" id="PF00364">
    <property type="entry name" value="Biotin_lipoyl"/>
    <property type="match status" value="1"/>
</dbReference>
<evidence type="ECO:0000256" key="8">
    <source>
        <dbReference type="SAM" id="MobiDB-lite"/>
    </source>
</evidence>
<dbReference type="Pfam" id="PF02785">
    <property type="entry name" value="Biotin_carb_C"/>
    <property type="match status" value="1"/>
</dbReference>
<evidence type="ECO:0000259" key="9">
    <source>
        <dbReference type="PROSITE" id="PS50968"/>
    </source>
</evidence>
<dbReference type="CDD" id="cd06850">
    <property type="entry name" value="biotinyl_domain"/>
    <property type="match status" value="1"/>
</dbReference>
<dbReference type="Gene3D" id="2.40.100.10">
    <property type="entry name" value="Cyclophilin-like"/>
    <property type="match status" value="2"/>
</dbReference>
<dbReference type="InterPro" id="IPR016185">
    <property type="entry name" value="PreATP-grasp_dom_sf"/>
</dbReference>
<dbReference type="Gene3D" id="1.20.58.1700">
    <property type="match status" value="1"/>
</dbReference>
<dbReference type="InterPro" id="IPR011764">
    <property type="entry name" value="Biotin_carboxylation_dom"/>
</dbReference>
<dbReference type="Pfam" id="PF00289">
    <property type="entry name" value="Biotin_carb_N"/>
    <property type="match status" value="1"/>
</dbReference>
<dbReference type="SMART" id="SM00878">
    <property type="entry name" value="Biotin_carb_C"/>
    <property type="match status" value="1"/>
</dbReference>
<dbReference type="InterPro" id="IPR003833">
    <property type="entry name" value="CT_C_D"/>
</dbReference>
<evidence type="ECO:0000256" key="5">
    <source>
        <dbReference type="ARBA" id="ARBA00022840"/>
    </source>
</evidence>
<organism evidence="12 13">
    <name type="scientific">Sarocladium strictum</name>
    <name type="common">Black bundle disease fungus</name>
    <name type="synonym">Acremonium strictum</name>
    <dbReference type="NCBI Taxonomy" id="5046"/>
    <lineage>
        <taxon>Eukaryota</taxon>
        <taxon>Fungi</taxon>
        <taxon>Dikarya</taxon>
        <taxon>Ascomycota</taxon>
        <taxon>Pezizomycotina</taxon>
        <taxon>Sordariomycetes</taxon>
        <taxon>Hypocreomycetidae</taxon>
        <taxon>Hypocreales</taxon>
        <taxon>Sarocladiaceae</taxon>
        <taxon>Sarocladium</taxon>
    </lineage>
</organism>
<dbReference type="SUPFAM" id="SSF50891">
    <property type="entry name" value="Cyclophilin-like"/>
    <property type="match status" value="2"/>
</dbReference>
<dbReference type="NCBIfam" id="TIGR02712">
    <property type="entry name" value="urea_carbox"/>
    <property type="match status" value="1"/>
</dbReference>
<dbReference type="InterPro" id="IPR005479">
    <property type="entry name" value="CPAse_ATP-bd"/>
</dbReference>
<dbReference type="InterPro" id="IPR029000">
    <property type="entry name" value="Cyclophilin-like_dom_sf"/>
</dbReference>
<dbReference type="SUPFAM" id="SSF52440">
    <property type="entry name" value="PreATP-grasp domain"/>
    <property type="match status" value="1"/>
</dbReference>
<evidence type="ECO:0000256" key="4">
    <source>
        <dbReference type="ARBA" id="ARBA00022801"/>
    </source>
</evidence>
<dbReference type="InterPro" id="IPR005482">
    <property type="entry name" value="Biotin_COase_C"/>
</dbReference>
<evidence type="ECO:0000259" key="10">
    <source>
        <dbReference type="PROSITE" id="PS50975"/>
    </source>
</evidence>
<dbReference type="PROSITE" id="PS00867">
    <property type="entry name" value="CPSASE_2"/>
    <property type="match status" value="1"/>
</dbReference>
<dbReference type="NCBIfam" id="TIGR00724">
    <property type="entry name" value="urea_amlyse_rel"/>
    <property type="match status" value="1"/>
</dbReference>
<dbReference type="InterPro" id="IPR005481">
    <property type="entry name" value="BC-like_N"/>
</dbReference>
<keyword evidence="5 7" id="KW-0067">ATP-binding</keyword>
<dbReference type="InterPro" id="IPR014085">
    <property type="entry name" value="Allophanate_hydrolase"/>
</dbReference>
<evidence type="ECO:0000259" key="11">
    <source>
        <dbReference type="PROSITE" id="PS50979"/>
    </source>
</evidence>
<comment type="cofactor">
    <cofactor evidence="1">
        <name>biotin</name>
        <dbReference type="ChEBI" id="CHEBI:57586"/>
    </cofactor>
</comment>
<dbReference type="Gene3D" id="3.90.1300.10">
    <property type="entry name" value="Amidase signature (AS) domain"/>
    <property type="match status" value="1"/>
</dbReference>
<dbReference type="PROSITE" id="PS50968">
    <property type="entry name" value="BIOTINYL_LIPOYL"/>
    <property type="match status" value="1"/>
</dbReference>
<keyword evidence="6" id="KW-0092">Biotin</keyword>
<dbReference type="PROSITE" id="PS50975">
    <property type="entry name" value="ATP_GRASP"/>
    <property type="match status" value="1"/>
</dbReference>
<dbReference type="InterPro" id="IPR003778">
    <property type="entry name" value="CT_A_B"/>
</dbReference>
<dbReference type="GO" id="GO:0046872">
    <property type="term" value="F:metal ion binding"/>
    <property type="evidence" value="ECO:0007669"/>
    <property type="project" value="InterPro"/>
</dbReference>
<dbReference type="GO" id="GO:0005524">
    <property type="term" value="F:ATP binding"/>
    <property type="evidence" value="ECO:0007669"/>
    <property type="project" value="UniProtKB-UniRule"/>
</dbReference>
<feature type="domain" description="Biotin carboxylation" evidence="11">
    <location>
        <begin position="644"/>
        <end position="1091"/>
    </location>
</feature>
<dbReference type="NCBIfam" id="TIGR02713">
    <property type="entry name" value="allophanate_hyd"/>
    <property type="match status" value="1"/>
</dbReference>
<dbReference type="SMART" id="SM00796">
    <property type="entry name" value="AHS1"/>
    <property type="match status" value="1"/>
</dbReference>
<dbReference type="SUPFAM" id="SSF75304">
    <property type="entry name" value="Amidase signature (AS) enzymes"/>
    <property type="match status" value="1"/>
</dbReference>
<evidence type="ECO:0000256" key="2">
    <source>
        <dbReference type="ARBA" id="ARBA00022598"/>
    </source>
</evidence>
<dbReference type="PANTHER" id="PTHR18866:SF128">
    <property type="entry name" value="UREA AMIDOLYASE"/>
    <property type="match status" value="1"/>
</dbReference>
<dbReference type="SUPFAM" id="SSF160467">
    <property type="entry name" value="PH0987 N-terminal domain-like"/>
    <property type="match status" value="1"/>
</dbReference>
<dbReference type="SUPFAM" id="SSF51246">
    <property type="entry name" value="Rudiment single hybrid motif"/>
    <property type="match status" value="1"/>
</dbReference>
<accession>A0AA39GK30</accession>
<dbReference type="GO" id="GO:0004847">
    <property type="term" value="F:urea carboxylase activity"/>
    <property type="evidence" value="ECO:0007669"/>
    <property type="project" value="TreeGrafter"/>
</dbReference>
<dbReference type="EMBL" id="JAPDFR010000004">
    <property type="protein sequence ID" value="KAK0387462.1"/>
    <property type="molecule type" value="Genomic_DNA"/>
</dbReference>
<dbReference type="PROSITE" id="PS50979">
    <property type="entry name" value="BC"/>
    <property type="match status" value="1"/>
</dbReference>
<name>A0AA39GK30_SARSR</name>
<keyword evidence="13" id="KW-1185">Reference proteome</keyword>
<gene>
    <name evidence="12" type="ORF">NLU13_5774</name>
</gene>
<sequence>MSAPRSSIHRSIAVDTMNIKVPPPPDTPVTIQDWIKCQKAGDGLNRIKAAVEAERASKTVAWITLASAEQIDAQWQQLQTRLQEGASLPLRGVPFAVKDNIDAAGFPTTAACPAFAGPPVSEDSPVVANLKNAGAILIGKTNLDQFATGLVGTRSPYGAVPNSHDPTKVSGGSSSGSAVVVARGVVPFSLGTDTAGSGRVPAGLNNIIGLKPSRGALSARGVVPACRTLDCVSIFAMTTQDADTVLRIAESYDAKDAYSRRRVTDTKVILDAAPSVAICSEPPWFGQTEQEVAYNTSLDKARSMGWKLEKADFTPLFALANLLYEGPWVAERYQAIRQFVESVPAEDVDPTVRGIIMKANNFNAADAFAGVYQRQELTRAIDEAFGSYDLLLVPTCPTFPSIADLEREPVLENSRLGTYTNFVNFLDWTALSIPAGYRSDGLPFGVTLIARTWQEPLLLKLADQWLAGVPRTMGATGVVTESVLAIEPETSVQEERIAVVVVGAHLSGLPLNRDLVSRGATFEAVSTTSPNYRLYALPSNGPVRKPGLRRVGAGETGIAIQVESWLLPTSQLASFIKTIPHPLGLGSVELADGAWKLGFICEPIGLEKATDVSEFGGWRAYIRHITAEAPKANGSNGVADASEGIKKVLIANRGEIAVRIISTLKEMGIASVAIHSGQDLTALHVRLADEAFPLKGHSVLDTYLNSTQILEIARTSGADAVIPGYGFLSENADFAEAVEQAGLKWIGPTPKQMRDLGLKHTSRDIASAAGVPVVPGSEQLLKSLDEAMQAAGQIGFPLMLKSTAGGGGIGITKCSDLESLREAWDSTQRLAKANFGNDGVFLEKFISEARHIEVQVIGDGTGKVLTVGERDCSLQRRHQKLVEESPAPGLSDDVRQRMAASAASLAAAVKYRNVGTVEFIYDKQSDNFYFLEVNTRLQVEHPITESVSGLDLVKCMIDVANGTCGSLFKDGSSSAPVAGASLEVRLYAESPLQQFRPTSGRLLDVKFPSYVRVDTWVEKGTEMSSSYDPLVAKIISKGSTREEALKNMIEALKKTKICGIETNLEYLLQLVSAPWFQFADYNTNLLNTLPIESTAFEVIEPGPSTTVQDYPGRRGLWHAGIPPSGPMDSYSARLANRSVGNPPEAAVLECSVQGPTLRFHTDCTVAVAGASCSVTVDGKDAVQNEPISIQSGQTLALGIATRGSRMYIAFRGGLDVPVVMGSRSTLELGKFGGYNGRKLMKGDILRIGDGSAVVEEPSGLLTPAPIPSKGNSVWKIGAVAGPHGAPDYFTREGLATLFAAEWKVHYNSNRLGVRLTGPNPQWARSTGGQAGLHPSNIHDSPYSIGSVSFTGDEAVVLTCDGPSLGGFVVWCVVVEAEMWKLGQLRPGDRVKFELMSPAAAIAANTRITQAVDHGGVEDGSEGEDTRNLSEIPSAIVGHFVRGTQKITVRQAGDHAMLLVFGEVDGFDLRQSLAIFAFIDEHKRKPIPGIEELAPGVRTLHVLYKIGLLPQEVLELLQQHEYEVPSSLPSRKIRLPFAFDDEVCKKAVERYRATIRSEAPWLPSNIKFLQELNGLAEGDVGTLMHEAEFLVLGLGDVYMGSPCAVPLDPRHRLMGTKYNPSRSFTPRNAVGFGGQYMCIYATESPGGYQLVGRTTGIWDEQKLQYSYGGSVSNGTVGLGAKPWKFRAFDRISFYPVTEAELDGATEEMIRVEENETLDLDEYEGWLEKERDSIAKITDARQAAFSSAPCLDDLLKPAPERPNDGNTRVADDGEVLPPGEPVRAMVPGRCFRIAVKEGDEVKAGDALAWVESNKMELKIASQVEGRVTLVRRQAGDLVDANEVMFVIATE</sequence>
<dbReference type="SUPFAM" id="SSF56059">
    <property type="entry name" value="Glutathione synthetase ATP-binding domain-like"/>
    <property type="match status" value="1"/>
</dbReference>
<comment type="caution">
    <text evidence="12">The sequence shown here is derived from an EMBL/GenBank/DDBJ whole genome shotgun (WGS) entry which is preliminary data.</text>
</comment>
<dbReference type="Pfam" id="PF02682">
    <property type="entry name" value="CT_C_D"/>
    <property type="match status" value="1"/>
</dbReference>
<dbReference type="InterPro" id="IPR011053">
    <property type="entry name" value="Single_hybrid_motif"/>
</dbReference>
<dbReference type="GO" id="GO:0016787">
    <property type="term" value="F:hydrolase activity"/>
    <property type="evidence" value="ECO:0007669"/>
    <property type="project" value="UniProtKB-KW"/>
</dbReference>
<keyword evidence="2" id="KW-0436">Ligase</keyword>
<evidence type="ECO:0000256" key="3">
    <source>
        <dbReference type="ARBA" id="ARBA00022741"/>
    </source>
</evidence>
<feature type="domain" description="ATP-grasp" evidence="10">
    <location>
        <begin position="763"/>
        <end position="961"/>
    </location>
</feature>
<dbReference type="NCBIfam" id="NF006043">
    <property type="entry name" value="PRK08186.1"/>
    <property type="match status" value="1"/>
</dbReference>
<evidence type="ECO:0000256" key="6">
    <source>
        <dbReference type="ARBA" id="ARBA00023267"/>
    </source>
</evidence>
<feature type="region of interest" description="Disordered" evidence="8">
    <location>
        <begin position="1754"/>
        <end position="1777"/>
    </location>
</feature>
<dbReference type="Gene3D" id="3.30.1360.40">
    <property type="match status" value="1"/>
</dbReference>
<reference evidence="12" key="1">
    <citation type="submission" date="2022-10" db="EMBL/GenBank/DDBJ databases">
        <title>Determination and structural analysis of whole genome sequence of Sarocladium strictum F4-1.</title>
        <authorList>
            <person name="Hu L."/>
            <person name="Jiang Y."/>
        </authorList>
    </citation>
    <scope>NUCLEOTIDE SEQUENCE</scope>
    <source>
        <strain evidence="12">F4-1</strain>
    </source>
</reference>
<dbReference type="SMART" id="SM00797">
    <property type="entry name" value="AHS2"/>
    <property type="match status" value="1"/>
</dbReference>
<dbReference type="Pfam" id="PF02626">
    <property type="entry name" value="CT_A_B"/>
    <property type="match status" value="1"/>
</dbReference>
<protein>
    <recommendedName>
        <fullName evidence="14">Urea amidolyase</fullName>
    </recommendedName>
</protein>
<dbReference type="Pfam" id="PF02786">
    <property type="entry name" value="CPSase_L_D2"/>
    <property type="match status" value="1"/>
</dbReference>
<dbReference type="InterPro" id="IPR023631">
    <property type="entry name" value="Amidase_dom"/>
</dbReference>
<feature type="domain" description="Lipoyl-binding" evidence="9">
    <location>
        <begin position="1770"/>
        <end position="1846"/>
    </location>
</feature>
<dbReference type="InterPro" id="IPR053844">
    <property type="entry name" value="AH_C"/>
</dbReference>
<evidence type="ECO:0000256" key="1">
    <source>
        <dbReference type="ARBA" id="ARBA00001953"/>
    </source>
</evidence>